<dbReference type="HOGENOM" id="CLU_725714_0_0_1"/>
<evidence type="ECO:0000313" key="4">
    <source>
        <dbReference type="Proteomes" id="UP000027222"/>
    </source>
</evidence>
<feature type="transmembrane region" description="Helical" evidence="2">
    <location>
        <begin position="189"/>
        <end position="209"/>
    </location>
</feature>
<dbReference type="Proteomes" id="UP000027222">
    <property type="component" value="Unassembled WGS sequence"/>
</dbReference>
<keyword evidence="4" id="KW-1185">Reference proteome</keyword>
<dbReference type="AlphaFoldDB" id="A0A067T3J8"/>
<keyword evidence="2" id="KW-1133">Transmembrane helix</keyword>
<evidence type="ECO:0000313" key="3">
    <source>
        <dbReference type="EMBL" id="KDR76897.1"/>
    </source>
</evidence>
<keyword evidence="2" id="KW-0472">Membrane</keyword>
<dbReference type="EMBL" id="KL142377">
    <property type="protein sequence ID" value="KDR76897.1"/>
    <property type="molecule type" value="Genomic_DNA"/>
</dbReference>
<evidence type="ECO:0000256" key="1">
    <source>
        <dbReference type="SAM" id="MobiDB-lite"/>
    </source>
</evidence>
<feature type="transmembrane region" description="Helical" evidence="2">
    <location>
        <begin position="81"/>
        <end position="103"/>
    </location>
</feature>
<name>A0A067T3J8_GALM3</name>
<proteinExistence type="predicted"/>
<sequence length="381" mass="41909">MIRPPPLQLKLDNRFPHPVQTPSKPKSKSFVSQLYKASWKNPIIAVAGLNGLRYAFAAHNAFEDAIVDDAEAAENLAKVSIALGVMYSISFLIELYGIIGVLLQRLSLVRAYVYLTLLASVLISSAGILNGITYFAFGDDLMLECVSLAVEGRGYEKSIFRNRPWPGSVFAIPAKAARRQCVYAWVHGAYPQVASVFLFSLIPAVIYYVMVHTYYRQTTDPSHHANLLRNKRVGTARQASYSQAGYTRVRDRNRANRDDEGTSTSRLISGAAPSARLRAGRSQVQANRSVRGIFDSSSYTTLAASGSPPKRKYTPRSLVRAHRPPPLMQSPSPIGFTFAGSTQAVGLSITPGPPSYRPSRVYAAFAAPVPSDDQREYDRFV</sequence>
<evidence type="ECO:0000256" key="2">
    <source>
        <dbReference type="SAM" id="Phobius"/>
    </source>
</evidence>
<feature type="transmembrane region" description="Helical" evidence="2">
    <location>
        <begin position="112"/>
        <end position="137"/>
    </location>
</feature>
<accession>A0A067T3J8</accession>
<dbReference type="OrthoDB" id="2927416at2759"/>
<keyword evidence="2" id="KW-0812">Transmembrane</keyword>
<organism evidence="3 4">
    <name type="scientific">Galerina marginata (strain CBS 339.88)</name>
    <dbReference type="NCBI Taxonomy" id="685588"/>
    <lineage>
        <taxon>Eukaryota</taxon>
        <taxon>Fungi</taxon>
        <taxon>Dikarya</taxon>
        <taxon>Basidiomycota</taxon>
        <taxon>Agaricomycotina</taxon>
        <taxon>Agaricomycetes</taxon>
        <taxon>Agaricomycetidae</taxon>
        <taxon>Agaricales</taxon>
        <taxon>Agaricineae</taxon>
        <taxon>Strophariaceae</taxon>
        <taxon>Galerina</taxon>
    </lineage>
</organism>
<feature type="region of interest" description="Disordered" evidence="1">
    <location>
        <begin position="236"/>
        <end position="284"/>
    </location>
</feature>
<feature type="compositionally biased region" description="Basic and acidic residues" evidence="1">
    <location>
        <begin position="248"/>
        <end position="260"/>
    </location>
</feature>
<protein>
    <submittedName>
        <fullName evidence="3">Uncharacterized protein</fullName>
    </submittedName>
</protein>
<gene>
    <name evidence="3" type="ORF">GALMADRAFT_246007</name>
</gene>
<dbReference type="STRING" id="685588.A0A067T3J8"/>
<reference evidence="4" key="1">
    <citation type="journal article" date="2014" name="Proc. Natl. Acad. Sci. U.S.A.">
        <title>Extensive sampling of basidiomycete genomes demonstrates inadequacy of the white-rot/brown-rot paradigm for wood decay fungi.</title>
        <authorList>
            <person name="Riley R."/>
            <person name="Salamov A.A."/>
            <person name="Brown D.W."/>
            <person name="Nagy L.G."/>
            <person name="Floudas D."/>
            <person name="Held B.W."/>
            <person name="Levasseur A."/>
            <person name="Lombard V."/>
            <person name="Morin E."/>
            <person name="Otillar R."/>
            <person name="Lindquist E.A."/>
            <person name="Sun H."/>
            <person name="LaButti K.M."/>
            <person name="Schmutz J."/>
            <person name="Jabbour D."/>
            <person name="Luo H."/>
            <person name="Baker S.E."/>
            <person name="Pisabarro A.G."/>
            <person name="Walton J.D."/>
            <person name="Blanchette R.A."/>
            <person name="Henrissat B."/>
            <person name="Martin F."/>
            <person name="Cullen D."/>
            <person name="Hibbett D.S."/>
            <person name="Grigoriev I.V."/>
        </authorList>
    </citation>
    <scope>NUCLEOTIDE SEQUENCE [LARGE SCALE GENOMIC DNA]</scope>
    <source>
        <strain evidence="4">CBS 339.88</strain>
    </source>
</reference>